<comment type="caution">
    <text evidence="13">The sequence shown here is derived from an EMBL/GenBank/DDBJ whole genome shotgun (WGS) entry which is preliminary data.</text>
</comment>
<dbReference type="InterPro" id="IPR003568">
    <property type="entry name" value="Cyt_c_biogenesis_CcmF"/>
</dbReference>
<keyword evidence="8 10" id="KW-0472">Membrane</keyword>
<comment type="subcellular location">
    <subcellularLocation>
        <location evidence="1">Cell inner membrane</location>
        <topology evidence="1">Multi-pass membrane protein</topology>
    </subcellularLocation>
</comment>
<keyword evidence="5 10" id="KW-0812">Transmembrane</keyword>
<feature type="transmembrane region" description="Helical" evidence="10">
    <location>
        <begin position="41"/>
        <end position="62"/>
    </location>
</feature>
<evidence type="ECO:0000256" key="2">
    <source>
        <dbReference type="ARBA" id="ARBA00009186"/>
    </source>
</evidence>
<protein>
    <submittedName>
        <fullName evidence="13">Cytochrome C biogenesis protein CcmF</fullName>
    </submittedName>
</protein>
<organism evidence="13 14">
    <name type="scientific">Stutzerimonas stutzeri</name>
    <name type="common">Pseudomonas stutzeri</name>
    <dbReference type="NCBI Taxonomy" id="316"/>
    <lineage>
        <taxon>Bacteria</taxon>
        <taxon>Pseudomonadati</taxon>
        <taxon>Pseudomonadota</taxon>
        <taxon>Gammaproteobacteria</taxon>
        <taxon>Pseudomonadales</taxon>
        <taxon>Pseudomonadaceae</taxon>
        <taxon>Stutzerimonas</taxon>
    </lineage>
</organism>
<evidence type="ECO:0000256" key="3">
    <source>
        <dbReference type="ARBA" id="ARBA00022475"/>
    </source>
</evidence>
<feature type="transmembrane region" description="Helical" evidence="10">
    <location>
        <begin position="353"/>
        <end position="375"/>
    </location>
</feature>
<dbReference type="InterPro" id="IPR002541">
    <property type="entry name" value="Cyt_c_assembly"/>
</dbReference>
<feature type="transmembrane region" description="Helical" evidence="10">
    <location>
        <begin position="96"/>
        <end position="114"/>
    </location>
</feature>
<dbReference type="PRINTS" id="PR01410">
    <property type="entry name" value="CCBIOGENESIS"/>
</dbReference>
<feature type="transmembrane region" description="Helical" evidence="10">
    <location>
        <begin position="313"/>
        <end position="332"/>
    </location>
</feature>
<comment type="similarity">
    <text evidence="2">Belongs to the CcmF/CycK/Ccl1/NrfE/CcsA family.</text>
</comment>
<dbReference type="GO" id="GO:0015232">
    <property type="term" value="F:heme transmembrane transporter activity"/>
    <property type="evidence" value="ECO:0007669"/>
    <property type="project" value="InterPro"/>
</dbReference>
<evidence type="ECO:0000256" key="5">
    <source>
        <dbReference type="ARBA" id="ARBA00022692"/>
    </source>
</evidence>
<gene>
    <name evidence="13" type="ORF">LO50_22460</name>
</gene>
<feature type="transmembrane region" description="Helical" evidence="10">
    <location>
        <begin position="449"/>
        <end position="470"/>
    </location>
</feature>
<dbReference type="InterPro" id="IPR032523">
    <property type="entry name" value="CcmF_C"/>
</dbReference>
<feature type="transmembrane region" description="Helical" evidence="10">
    <location>
        <begin position="395"/>
        <end position="414"/>
    </location>
</feature>
<evidence type="ECO:0000259" key="12">
    <source>
        <dbReference type="Pfam" id="PF16327"/>
    </source>
</evidence>
<sequence>MIPELGHLAMILALCLAVVQATLPLIGAWRGDRQWMGLAQPAAWGQFAFLGFSFACLTYAFMVDDFSVAYVAHNSNSALPWYYKFSAVWGAHEGSLLLWAFILAGWTFAVAIFSRQLPEDMLARVLGVMGLISIGFLLFLIVTSNPFERLLPQVPMDGRDLNPLLQDFGLIVHPPMLYMGYVGFSVAFAFAIAALLGGRLDAAWARWSRPWTLVAWAFLGLGIALGSWWAYYELGWGGWWFWDPVENASFMPWLVGTALIHSLAVTEKRGVFKSWTVLLAIAAFSLSLLGTFLVRSGVLTSVHAFATDPERGVFILIFLLMVVGGSLTLFAMRAPVVKSQVGFGLWSRETLLLVNNLLLVVATAMILLGTLYPLLLDALSGAKLSVGPPYFNAMFVPLIGALMLTLGVGILVRWKDTPLKWLLGMLTPVLITSVVLGGLGSLLFGDFNWAVLAVSLLAAWVVIAGVRDLLDKTRHKGLFKGMRSLAPSYWGMHLAHLGLAVCAIGVVLTSHQSAERDLRLAPGESLSLGGYEFVFEGAVHHEGPNFTSDKATIRVLDGDKQIATLHPEKRLYTVQQMPMTEAGIDAGFTRDLYVALGEPLGDGAWAVRVHIKPFVRWIWLGALMMGLGGVLAASDRRYRVKVKTRVREALGMAAQGA</sequence>
<dbReference type="EMBL" id="JXXD01000315">
    <property type="protein sequence ID" value="KIZ32882.1"/>
    <property type="molecule type" value="Genomic_DNA"/>
</dbReference>
<dbReference type="Pfam" id="PF16327">
    <property type="entry name" value="CcmF_C"/>
    <property type="match status" value="1"/>
</dbReference>
<dbReference type="Proteomes" id="UP000032439">
    <property type="component" value="Unassembled WGS sequence"/>
</dbReference>
<dbReference type="RefSeq" id="WP_023446668.1">
    <property type="nucleotide sequence ID" value="NZ_JXXD01000315.1"/>
</dbReference>
<feature type="transmembrane region" description="Helical" evidence="10">
    <location>
        <begin position="6"/>
        <end position="29"/>
    </location>
</feature>
<keyword evidence="3" id="KW-1003">Cell membrane</keyword>
<evidence type="ECO:0000256" key="1">
    <source>
        <dbReference type="ARBA" id="ARBA00004429"/>
    </source>
</evidence>
<dbReference type="GeneID" id="99795968"/>
<evidence type="ECO:0000256" key="10">
    <source>
        <dbReference type="SAM" id="Phobius"/>
    </source>
</evidence>
<dbReference type="PANTHER" id="PTHR43653:SF1">
    <property type="entry name" value="CYTOCHROME C-TYPE BIOGENESIS PROTEIN CCMF"/>
    <property type="match status" value="1"/>
</dbReference>
<dbReference type="GO" id="GO:0005886">
    <property type="term" value="C:plasma membrane"/>
    <property type="evidence" value="ECO:0007669"/>
    <property type="project" value="UniProtKB-SubCell"/>
</dbReference>
<feature type="transmembrane region" description="Helical" evidence="10">
    <location>
        <begin position="210"/>
        <end position="230"/>
    </location>
</feature>
<dbReference type="InterPro" id="IPR003567">
    <property type="entry name" value="Cyt_c_biogenesis"/>
</dbReference>
<evidence type="ECO:0000313" key="13">
    <source>
        <dbReference type="EMBL" id="KIZ32882.1"/>
    </source>
</evidence>
<evidence type="ECO:0000259" key="11">
    <source>
        <dbReference type="Pfam" id="PF01578"/>
    </source>
</evidence>
<feature type="transmembrane region" description="Helical" evidence="10">
    <location>
        <begin position="250"/>
        <end position="266"/>
    </location>
</feature>
<keyword evidence="6" id="KW-0201">Cytochrome c-type biogenesis</keyword>
<comment type="function">
    <text evidence="9">Required for the biogenesis of c-type cytochromes. Possible subunit of a heme lyase.</text>
</comment>
<feature type="transmembrane region" description="Helical" evidence="10">
    <location>
        <begin position="178"/>
        <end position="198"/>
    </location>
</feature>
<dbReference type="NCBIfam" id="NF007691">
    <property type="entry name" value="PRK10369.1"/>
    <property type="match status" value="1"/>
</dbReference>
<name>A0A0D7DZQ4_STUST</name>
<dbReference type="PRINTS" id="PR01411">
    <property type="entry name" value="CCMFBIOGNSIS"/>
</dbReference>
<dbReference type="AlphaFoldDB" id="A0A0D7DZQ4"/>
<dbReference type="GO" id="GO:0020037">
    <property type="term" value="F:heme binding"/>
    <property type="evidence" value="ECO:0007669"/>
    <property type="project" value="InterPro"/>
</dbReference>
<feature type="transmembrane region" description="Helical" evidence="10">
    <location>
        <begin position="275"/>
        <end position="293"/>
    </location>
</feature>
<evidence type="ECO:0000256" key="7">
    <source>
        <dbReference type="ARBA" id="ARBA00022989"/>
    </source>
</evidence>
<accession>A0A0D7DZQ4</accession>
<evidence type="ECO:0000256" key="6">
    <source>
        <dbReference type="ARBA" id="ARBA00022748"/>
    </source>
</evidence>
<keyword evidence="4" id="KW-0997">Cell inner membrane</keyword>
<feature type="transmembrane region" description="Helical" evidence="10">
    <location>
        <begin position="121"/>
        <end position="142"/>
    </location>
</feature>
<evidence type="ECO:0000256" key="9">
    <source>
        <dbReference type="ARBA" id="ARBA00037230"/>
    </source>
</evidence>
<evidence type="ECO:0000256" key="4">
    <source>
        <dbReference type="ARBA" id="ARBA00022519"/>
    </source>
</evidence>
<reference evidence="13 14" key="1">
    <citation type="submission" date="2014-11" db="EMBL/GenBank/DDBJ databases">
        <title>Genomics and ecophysiology of heterotrophic nitrogen fixing bacteria isolated from estuarine surface water.</title>
        <authorList>
            <person name="Bentzon-Tilia M."/>
            <person name="Severin I."/>
            <person name="Hansen L.H."/>
            <person name="Riemann L."/>
        </authorList>
    </citation>
    <scope>NUCLEOTIDE SEQUENCE [LARGE SCALE GENOMIC DNA]</scope>
    <source>
        <strain evidence="13 14">BAL361</strain>
    </source>
</reference>
<evidence type="ECO:0000256" key="8">
    <source>
        <dbReference type="ARBA" id="ARBA00023136"/>
    </source>
</evidence>
<dbReference type="NCBIfam" id="TIGR00353">
    <property type="entry name" value="nrfE"/>
    <property type="match status" value="1"/>
</dbReference>
<proteinExistence type="inferred from homology"/>
<feature type="transmembrane region" description="Helical" evidence="10">
    <location>
        <begin position="490"/>
        <end position="510"/>
    </location>
</feature>
<dbReference type="GO" id="GO:0017004">
    <property type="term" value="P:cytochrome complex assembly"/>
    <property type="evidence" value="ECO:0007669"/>
    <property type="project" value="UniProtKB-KW"/>
</dbReference>
<feature type="transmembrane region" description="Helical" evidence="10">
    <location>
        <begin position="614"/>
        <end position="633"/>
    </location>
</feature>
<dbReference type="Pfam" id="PF01578">
    <property type="entry name" value="Cytochrom_C_asm"/>
    <property type="match status" value="1"/>
</dbReference>
<feature type="transmembrane region" description="Helical" evidence="10">
    <location>
        <begin position="421"/>
        <end position="443"/>
    </location>
</feature>
<feature type="domain" description="Cytochrome c-type biogenesis protein CcmF C-terminal" evidence="12">
    <location>
        <begin position="316"/>
        <end position="636"/>
    </location>
</feature>
<keyword evidence="7 10" id="KW-1133">Transmembrane helix</keyword>
<dbReference type="PATRIC" id="fig|316.110.peg.3169"/>
<dbReference type="PANTHER" id="PTHR43653">
    <property type="entry name" value="CYTOCHROME C ASSEMBLY PROTEIN-RELATED"/>
    <property type="match status" value="1"/>
</dbReference>
<evidence type="ECO:0000313" key="14">
    <source>
        <dbReference type="Proteomes" id="UP000032439"/>
    </source>
</evidence>
<feature type="domain" description="Cytochrome c assembly protein" evidence="11">
    <location>
        <begin position="89"/>
        <end position="296"/>
    </location>
</feature>